<accession>A0A812F1K2</accession>
<name>A0A812F1K2_9ARCH</name>
<dbReference type="Proteomes" id="UP000655759">
    <property type="component" value="Unassembled WGS sequence"/>
</dbReference>
<protein>
    <submittedName>
        <fullName evidence="1">Uncharacterized protein</fullName>
    </submittedName>
</protein>
<evidence type="ECO:0000313" key="1">
    <source>
        <dbReference type="EMBL" id="CAE6493495.1"/>
    </source>
</evidence>
<evidence type="ECO:0000313" key="2">
    <source>
        <dbReference type="Proteomes" id="UP000655759"/>
    </source>
</evidence>
<dbReference type="EMBL" id="CAJNAQ010000005">
    <property type="protein sequence ID" value="CAE6493495.1"/>
    <property type="molecule type" value="Genomic_DNA"/>
</dbReference>
<reference evidence="1" key="1">
    <citation type="submission" date="2021-02" db="EMBL/GenBank/DDBJ databases">
        <authorList>
            <person name="Han P."/>
        </authorList>
    </citation>
    <scope>NUCLEOTIDE SEQUENCE</scope>
    <source>
        <strain evidence="1">Candidatus Nitrosotenuis uzonensis 5A</strain>
    </source>
</reference>
<gene>
    <name evidence="1" type="ORF">NUZ5A_50169</name>
</gene>
<proteinExistence type="predicted"/>
<dbReference type="AlphaFoldDB" id="A0A812F1K2"/>
<comment type="caution">
    <text evidence="1">The sequence shown here is derived from an EMBL/GenBank/DDBJ whole genome shotgun (WGS) entry which is preliminary data.</text>
</comment>
<sequence length="41" mass="4689">MPVNPNFGLIRTNPPIKKAIPIKRTITQVFTSNRNIRSILK</sequence>
<organism evidence="1 2">
    <name type="scientific">Candidatus Nitrosotenuis uzonensis</name>
    <dbReference type="NCBI Taxonomy" id="1407055"/>
    <lineage>
        <taxon>Archaea</taxon>
        <taxon>Nitrososphaerota</taxon>
        <taxon>Candidatus Nitrosotenuis</taxon>
    </lineage>
</organism>